<accession>A0ABP5JAM3</accession>
<keyword evidence="1" id="KW-1133">Transmembrane helix</keyword>
<evidence type="ECO:0000313" key="2">
    <source>
        <dbReference type="EMBL" id="GAA2113803.1"/>
    </source>
</evidence>
<reference evidence="3" key="1">
    <citation type="journal article" date="2019" name="Int. J. Syst. Evol. Microbiol.">
        <title>The Global Catalogue of Microorganisms (GCM) 10K type strain sequencing project: providing services to taxonomists for standard genome sequencing and annotation.</title>
        <authorList>
            <consortium name="The Broad Institute Genomics Platform"/>
            <consortium name="The Broad Institute Genome Sequencing Center for Infectious Disease"/>
            <person name="Wu L."/>
            <person name="Ma J."/>
        </authorList>
    </citation>
    <scope>NUCLEOTIDE SEQUENCE [LARGE SCALE GENOMIC DNA]</scope>
    <source>
        <strain evidence="3">JCM 15481</strain>
    </source>
</reference>
<organism evidence="2 3">
    <name type="scientific">Streptomyces synnematoformans</name>
    <dbReference type="NCBI Taxonomy" id="415721"/>
    <lineage>
        <taxon>Bacteria</taxon>
        <taxon>Bacillati</taxon>
        <taxon>Actinomycetota</taxon>
        <taxon>Actinomycetes</taxon>
        <taxon>Kitasatosporales</taxon>
        <taxon>Streptomycetaceae</taxon>
        <taxon>Streptomyces</taxon>
    </lineage>
</organism>
<name>A0ABP5JAM3_9ACTN</name>
<keyword evidence="3" id="KW-1185">Reference proteome</keyword>
<sequence length="274" mass="27072">MAAPHASDGTELRLLRAAVFTAVCVVLSAGGHVLASNETVPLWTLGVAAVLVFAVAVPLAGRERSLPGIAALLAVGQIGLHGVFGLGQHCAVGGADAGGAGAGGGGGGDGALALARRLLCNDHAVNLTEGRAREIVADAGLDPDAGHGGTAGAHAGHGVGLGDGLGAAFNLAAYSLPMVLGHVLAALVAGWLLRRGDAAVTTLLHLTVATGADLGPLRAAVRYMRVLDTGLDDSGRPAVRPGAATAYDEQSARTVRELQHAVVRRGPPALALAA</sequence>
<evidence type="ECO:0000313" key="3">
    <source>
        <dbReference type="Proteomes" id="UP001500443"/>
    </source>
</evidence>
<evidence type="ECO:0008006" key="4">
    <source>
        <dbReference type="Google" id="ProtNLM"/>
    </source>
</evidence>
<protein>
    <recommendedName>
        <fullName evidence="4">Integral membrane protein</fullName>
    </recommendedName>
</protein>
<dbReference type="EMBL" id="BAAAPF010000021">
    <property type="protein sequence ID" value="GAA2113803.1"/>
    <property type="molecule type" value="Genomic_DNA"/>
</dbReference>
<feature type="transmembrane region" description="Helical" evidence="1">
    <location>
        <begin position="40"/>
        <end position="59"/>
    </location>
</feature>
<comment type="caution">
    <text evidence="2">The sequence shown here is derived from an EMBL/GenBank/DDBJ whole genome shotgun (WGS) entry which is preliminary data.</text>
</comment>
<feature type="transmembrane region" description="Helical" evidence="1">
    <location>
        <begin position="66"/>
        <end position="84"/>
    </location>
</feature>
<keyword evidence="1" id="KW-0812">Transmembrane</keyword>
<dbReference type="RefSeq" id="WP_344288730.1">
    <property type="nucleotide sequence ID" value="NZ_BAAAPF010000021.1"/>
</dbReference>
<feature type="transmembrane region" description="Helical" evidence="1">
    <location>
        <begin position="171"/>
        <end position="193"/>
    </location>
</feature>
<feature type="transmembrane region" description="Helical" evidence="1">
    <location>
        <begin position="12"/>
        <end position="34"/>
    </location>
</feature>
<gene>
    <name evidence="2" type="ORF">GCM10009802_12740</name>
</gene>
<dbReference type="Proteomes" id="UP001500443">
    <property type="component" value="Unassembled WGS sequence"/>
</dbReference>
<evidence type="ECO:0000256" key="1">
    <source>
        <dbReference type="SAM" id="Phobius"/>
    </source>
</evidence>
<keyword evidence="1" id="KW-0472">Membrane</keyword>
<proteinExistence type="predicted"/>